<sequence>MTDATIPARPDVLARYLHGAVALVVRVALVVQLGLILAGGTDVNTGETAADTGVAIRLARLVSYFTIQSNVLVLVASITLALAPTRDGRAWRVLRLDSLLAIAITGIVYNTLLARLVHLDGLALWTNAALHIVSPVATIGVWLLVGPRPRITWGAVAWAFVWPVAWIVGTFVRGAITGWYPYPFMDAADLGYPRAIGVTSLVVVLALVLAVALKALDGRLRPRNRRPRA</sequence>
<comment type="caution">
    <text evidence="2">The sequence shown here is derived from an EMBL/GenBank/DDBJ whole genome shotgun (WGS) entry which is preliminary data.</text>
</comment>
<feature type="transmembrane region" description="Helical" evidence="1">
    <location>
        <begin position="61"/>
        <end position="82"/>
    </location>
</feature>
<evidence type="ECO:0000313" key="2">
    <source>
        <dbReference type="EMBL" id="MBB3328161.1"/>
    </source>
</evidence>
<proteinExistence type="predicted"/>
<feature type="transmembrane region" description="Helical" evidence="1">
    <location>
        <begin position="94"/>
        <end position="112"/>
    </location>
</feature>
<feature type="transmembrane region" description="Helical" evidence="1">
    <location>
        <begin position="124"/>
        <end position="145"/>
    </location>
</feature>
<keyword evidence="1" id="KW-0472">Membrane</keyword>
<dbReference type="RefSeq" id="WP_198423427.1">
    <property type="nucleotide sequence ID" value="NZ_JACHZG010000001.1"/>
</dbReference>
<dbReference type="NCBIfam" id="NF038065">
    <property type="entry name" value="Pr6Pr"/>
    <property type="match status" value="1"/>
</dbReference>
<accession>A0A7W5P8R8</accession>
<gene>
    <name evidence="2" type="ORF">FHX39_003105</name>
</gene>
<evidence type="ECO:0000313" key="3">
    <source>
        <dbReference type="Proteomes" id="UP000565572"/>
    </source>
</evidence>
<evidence type="ECO:0008006" key="4">
    <source>
        <dbReference type="Google" id="ProtNLM"/>
    </source>
</evidence>
<keyword evidence="1" id="KW-0812">Transmembrane</keyword>
<organism evidence="2 3">
    <name type="scientific">Microlunatus antarcticus</name>
    <dbReference type="NCBI Taxonomy" id="53388"/>
    <lineage>
        <taxon>Bacteria</taxon>
        <taxon>Bacillati</taxon>
        <taxon>Actinomycetota</taxon>
        <taxon>Actinomycetes</taxon>
        <taxon>Propionibacteriales</taxon>
        <taxon>Propionibacteriaceae</taxon>
        <taxon>Microlunatus</taxon>
    </lineage>
</organism>
<keyword evidence="3" id="KW-1185">Reference proteome</keyword>
<evidence type="ECO:0000256" key="1">
    <source>
        <dbReference type="SAM" id="Phobius"/>
    </source>
</evidence>
<dbReference type="Proteomes" id="UP000565572">
    <property type="component" value="Unassembled WGS sequence"/>
</dbReference>
<feature type="transmembrane region" description="Helical" evidence="1">
    <location>
        <begin position="157"/>
        <end position="176"/>
    </location>
</feature>
<dbReference type="InterPro" id="IPR049713">
    <property type="entry name" value="Pr6Pr-like"/>
</dbReference>
<keyword evidence="1" id="KW-1133">Transmembrane helix</keyword>
<feature type="transmembrane region" description="Helical" evidence="1">
    <location>
        <begin position="196"/>
        <end position="216"/>
    </location>
</feature>
<reference evidence="2 3" key="1">
    <citation type="submission" date="2020-08" db="EMBL/GenBank/DDBJ databases">
        <title>Sequencing the genomes of 1000 actinobacteria strains.</title>
        <authorList>
            <person name="Klenk H.-P."/>
        </authorList>
    </citation>
    <scope>NUCLEOTIDE SEQUENCE [LARGE SCALE GENOMIC DNA]</scope>
    <source>
        <strain evidence="2 3">DSM 11053</strain>
    </source>
</reference>
<dbReference type="EMBL" id="JACHZG010000001">
    <property type="protein sequence ID" value="MBB3328161.1"/>
    <property type="molecule type" value="Genomic_DNA"/>
</dbReference>
<feature type="transmembrane region" description="Helical" evidence="1">
    <location>
        <begin position="20"/>
        <end position="41"/>
    </location>
</feature>
<protein>
    <recommendedName>
        <fullName evidence="4">FAR-17a/AIG1-like protein</fullName>
    </recommendedName>
</protein>
<name>A0A7W5P8R8_9ACTN</name>
<dbReference type="AlphaFoldDB" id="A0A7W5P8R8"/>